<dbReference type="InterPro" id="IPR013702">
    <property type="entry name" value="FIST_domain_N"/>
</dbReference>
<evidence type="ECO:0000313" key="3">
    <source>
        <dbReference type="Proteomes" id="UP000243807"/>
    </source>
</evidence>
<feature type="domain" description="FIST" evidence="1">
    <location>
        <begin position="28"/>
        <end position="220"/>
    </location>
</feature>
<dbReference type="RefSeq" id="WP_076835602.1">
    <property type="nucleotide sequence ID" value="NZ_CP019434.1"/>
</dbReference>
<gene>
    <name evidence="2" type="ORF">BW247_02825</name>
</gene>
<dbReference type="OrthoDB" id="9770435at2"/>
<dbReference type="SMART" id="SM00897">
    <property type="entry name" value="FIST"/>
    <property type="match status" value="1"/>
</dbReference>
<dbReference type="STRING" id="1765967.BW247_02825"/>
<dbReference type="InterPro" id="IPR019494">
    <property type="entry name" value="FIST_C"/>
</dbReference>
<dbReference type="Proteomes" id="UP000243807">
    <property type="component" value="Chromosome"/>
</dbReference>
<dbReference type="PANTHER" id="PTHR40252:SF2">
    <property type="entry name" value="BLR0328 PROTEIN"/>
    <property type="match status" value="1"/>
</dbReference>
<accession>A0A1P8UEE6</accession>
<dbReference type="EMBL" id="CP019434">
    <property type="protein sequence ID" value="APZ42159.1"/>
    <property type="molecule type" value="Genomic_DNA"/>
</dbReference>
<sequence>MHSRRLYLREDWNDNAVATFLDALPATQGTVLVQVFSSFADHNRVLPAVRDILRNLPGAVVIGASTAGEIDGGTMREQGALLLFTLFEHCSVRGYQARATTAFEVGRTLAQTALTPDTRCVIAFANSINTDGDEFLRGFAAANPAQVPLAGGMSADSARFEHCRVLLGDTWLDEGAVGVAIDGASLRVYQDYNLSWRPIGRPMRVTKARGDVVYGIEGRTVVELYTRYLGSDIAGNLPRSAFDFPLFIEFDGLIIPRTMMSRPDASGGVQFAGDIPEGAQVRFGIVNNDAIVDSVRRVAQQVREQAPEALFA</sequence>
<dbReference type="AlphaFoldDB" id="A0A1P8UEE6"/>
<organism evidence="2 3">
    <name type="scientific">Acidihalobacter ferrooxydans</name>
    <dbReference type="NCBI Taxonomy" id="1765967"/>
    <lineage>
        <taxon>Bacteria</taxon>
        <taxon>Pseudomonadati</taxon>
        <taxon>Pseudomonadota</taxon>
        <taxon>Gammaproteobacteria</taxon>
        <taxon>Chromatiales</taxon>
        <taxon>Ectothiorhodospiraceae</taxon>
        <taxon>Acidihalobacter</taxon>
    </lineage>
</organism>
<name>A0A1P8UEE6_9GAMM</name>
<dbReference type="PANTHER" id="PTHR40252">
    <property type="entry name" value="BLR0328 PROTEIN"/>
    <property type="match status" value="1"/>
</dbReference>
<evidence type="ECO:0000313" key="2">
    <source>
        <dbReference type="EMBL" id="APZ42159.1"/>
    </source>
</evidence>
<reference evidence="2 3" key="1">
    <citation type="submission" date="2017-01" db="EMBL/GenBank/DDBJ databases">
        <title>Draft sequence of Acidihalobacter ferrooxidans strain DSM 14175 (strain V8).</title>
        <authorList>
            <person name="Khaleque H.N."/>
            <person name="Ramsay J.P."/>
            <person name="Murphy R.J.T."/>
            <person name="Kaksonen A.H."/>
            <person name="Boxall N.J."/>
            <person name="Watkin E.L.J."/>
        </authorList>
    </citation>
    <scope>NUCLEOTIDE SEQUENCE [LARGE SCALE GENOMIC DNA]</scope>
    <source>
        <strain evidence="2 3">V8</strain>
    </source>
</reference>
<evidence type="ECO:0000259" key="1">
    <source>
        <dbReference type="SMART" id="SM00897"/>
    </source>
</evidence>
<proteinExistence type="predicted"/>
<keyword evidence="3" id="KW-1185">Reference proteome</keyword>
<dbReference type="Pfam" id="PF10442">
    <property type="entry name" value="FIST_C"/>
    <property type="match status" value="1"/>
</dbReference>
<dbReference type="KEGG" id="afy:BW247_02825"/>
<dbReference type="Pfam" id="PF08495">
    <property type="entry name" value="FIST"/>
    <property type="match status" value="1"/>
</dbReference>
<protein>
    <recommendedName>
        <fullName evidence="1">FIST domain-containing protein</fullName>
    </recommendedName>
</protein>